<proteinExistence type="predicted"/>
<evidence type="ECO:0000259" key="1">
    <source>
        <dbReference type="Pfam" id="PF17954"/>
    </source>
</evidence>
<evidence type="ECO:0000313" key="3">
    <source>
        <dbReference type="Proteomes" id="UP000290204"/>
    </source>
</evidence>
<accession>A0A4Q1CHC7</accession>
<dbReference type="RefSeq" id="WP_129131099.1">
    <property type="nucleotide sequence ID" value="NZ_SDHW01000003.1"/>
</dbReference>
<comment type="caution">
    <text evidence="2">The sequence shown here is derived from an EMBL/GenBank/DDBJ whole genome shotgun (WGS) entry which is preliminary data.</text>
</comment>
<dbReference type="OrthoDB" id="321327at2"/>
<sequence>MIVQSTAKIFLSDAHAVNETAMFRNSSVFNYGDEQNENRTAFGQLYLLNDYTIDGACSVSVEVEANSFVVVLPVVGAVEYKNGTNKEKLVIAGQTLMLEKTAATSFTLTNIFEDALVNIAVMAFKTKEEYQLPSGFIYTYDVNERPNGLVRALTGRYELPVQLHVGKFEGRGETAYTVSKESNRVFVFVLTGAFEVEGRLLHARDGLALENIDVLEMEALSNDALIAVVEF</sequence>
<dbReference type="AlphaFoldDB" id="A0A4Q1CHC7"/>
<organism evidence="2 3">
    <name type="scientific">Lacibacter luteus</name>
    <dbReference type="NCBI Taxonomy" id="2508719"/>
    <lineage>
        <taxon>Bacteria</taxon>
        <taxon>Pseudomonadati</taxon>
        <taxon>Bacteroidota</taxon>
        <taxon>Chitinophagia</taxon>
        <taxon>Chitinophagales</taxon>
        <taxon>Chitinophagaceae</taxon>
        <taxon>Lacibacter</taxon>
    </lineage>
</organism>
<dbReference type="InterPro" id="IPR041602">
    <property type="entry name" value="Quercetinase_C"/>
</dbReference>
<feature type="domain" description="Quercetin 2,3-dioxygenase C-terminal cupin" evidence="1">
    <location>
        <begin position="161"/>
        <end position="222"/>
    </location>
</feature>
<gene>
    <name evidence="2" type="ORF">ESA94_11740</name>
</gene>
<dbReference type="Proteomes" id="UP000290204">
    <property type="component" value="Unassembled WGS sequence"/>
</dbReference>
<keyword evidence="3" id="KW-1185">Reference proteome</keyword>
<protein>
    <recommendedName>
        <fullName evidence="1">Quercetin 2,3-dioxygenase C-terminal cupin domain-containing protein</fullName>
    </recommendedName>
</protein>
<reference evidence="2 3" key="1">
    <citation type="submission" date="2019-01" db="EMBL/GenBank/DDBJ databases">
        <title>Lacibacter sp. strain TTM-7.</title>
        <authorList>
            <person name="Chen W.-M."/>
        </authorList>
    </citation>
    <scope>NUCLEOTIDE SEQUENCE [LARGE SCALE GENOMIC DNA]</scope>
    <source>
        <strain evidence="2 3">TTM-7</strain>
    </source>
</reference>
<name>A0A4Q1CHC7_9BACT</name>
<evidence type="ECO:0000313" key="2">
    <source>
        <dbReference type="EMBL" id="RXK59726.1"/>
    </source>
</evidence>
<dbReference type="InterPro" id="IPR014710">
    <property type="entry name" value="RmlC-like_jellyroll"/>
</dbReference>
<dbReference type="EMBL" id="SDHW01000003">
    <property type="protein sequence ID" value="RXK59726.1"/>
    <property type="molecule type" value="Genomic_DNA"/>
</dbReference>
<dbReference type="Pfam" id="PF17954">
    <property type="entry name" value="Pirin_C_2"/>
    <property type="match status" value="1"/>
</dbReference>
<dbReference type="Gene3D" id="2.60.120.10">
    <property type="entry name" value="Jelly Rolls"/>
    <property type="match status" value="1"/>
</dbReference>